<feature type="domain" description="Mutator-like transposase" evidence="2">
    <location>
        <begin position="133"/>
        <end position="212"/>
    </location>
</feature>
<dbReference type="Pfam" id="PF20700">
    <property type="entry name" value="Mutator"/>
    <property type="match status" value="2"/>
</dbReference>
<keyword evidence="4" id="KW-1185">Reference proteome</keyword>
<reference evidence="3" key="1">
    <citation type="submission" date="2019-08" db="EMBL/GenBank/DDBJ databases">
        <title>The genome of the North American firefly Photinus pyralis.</title>
        <authorList>
            <consortium name="Photinus pyralis genome working group"/>
            <person name="Fallon T.R."/>
            <person name="Sander Lower S.E."/>
            <person name="Weng J.-K."/>
        </authorList>
    </citation>
    <scope>NUCLEOTIDE SEQUENCE</scope>
    <source>
        <strain evidence="3">TRF0915ILg1</strain>
        <tissue evidence="3">Whole body</tissue>
    </source>
</reference>
<feature type="compositionally biased region" description="Basic residues" evidence="1">
    <location>
        <begin position="307"/>
        <end position="321"/>
    </location>
</feature>
<dbReference type="Proteomes" id="UP000801492">
    <property type="component" value="Unassembled WGS sequence"/>
</dbReference>
<organism evidence="3 4">
    <name type="scientific">Ignelater luminosus</name>
    <name type="common">Cucubano</name>
    <name type="synonym">Pyrophorus luminosus</name>
    <dbReference type="NCBI Taxonomy" id="2038154"/>
    <lineage>
        <taxon>Eukaryota</taxon>
        <taxon>Metazoa</taxon>
        <taxon>Ecdysozoa</taxon>
        <taxon>Arthropoda</taxon>
        <taxon>Hexapoda</taxon>
        <taxon>Insecta</taxon>
        <taxon>Pterygota</taxon>
        <taxon>Neoptera</taxon>
        <taxon>Endopterygota</taxon>
        <taxon>Coleoptera</taxon>
        <taxon>Polyphaga</taxon>
        <taxon>Elateriformia</taxon>
        <taxon>Elateroidea</taxon>
        <taxon>Elateridae</taxon>
        <taxon>Agrypninae</taxon>
        <taxon>Pyrophorini</taxon>
        <taxon>Ignelater</taxon>
    </lineage>
</organism>
<proteinExistence type="predicted"/>
<evidence type="ECO:0000256" key="1">
    <source>
        <dbReference type="SAM" id="MobiDB-lite"/>
    </source>
</evidence>
<evidence type="ECO:0000259" key="2">
    <source>
        <dbReference type="Pfam" id="PF20700"/>
    </source>
</evidence>
<protein>
    <recommendedName>
        <fullName evidence="2">Mutator-like transposase domain-containing protein</fullName>
    </recommendedName>
</protein>
<accession>A0A8K0G2B6</accession>
<dbReference type="OrthoDB" id="10069847at2759"/>
<dbReference type="AlphaFoldDB" id="A0A8K0G2B6"/>
<dbReference type="InterPro" id="IPR049012">
    <property type="entry name" value="Mutator_transp_dom"/>
</dbReference>
<sequence>MAKNGDKHHLTAGARRKWRSAAGIKALVYYRTIIKLKDKVSNDEEDLEPSSMNLEIQEANESNRQTVAVETTNIENSFSHKSTAAKQEDEVNNAEPVGYAQDIHSCLLKYYGVDKDDFECMDIETAPKADDELDYQNKLSTHINAAAAEEMRKVAAEEAKLAIEHGDVDQLGHPVITVVADEAWSKRSYRTNYNALSGVACIVGFETQKVISEKEHTRFKNWNKDSSTAMESEIILEGFCKLIAVYGLIYGRLVDDEDSSVSKKIRETLPYGTDTIVLNSVHKTVTGEPAGFYTSRYCEREKKRKQRRIANAKTHPPKGKKVCTGTNEHYGPDASISLPRMLEEEYNKKSEAFLLQLQQTNRKIKFTTKESAQKGYKLGT</sequence>
<name>A0A8K0G2B6_IGNLU</name>
<comment type="caution">
    <text evidence="3">The sequence shown here is derived from an EMBL/GenBank/DDBJ whole genome shotgun (WGS) entry which is preliminary data.</text>
</comment>
<evidence type="ECO:0000313" key="3">
    <source>
        <dbReference type="EMBL" id="KAF2885762.1"/>
    </source>
</evidence>
<gene>
    <name evidence="3" type="ORF">ILUMI_20397</name>
</gene>
<feature type="region of interest" description="Disordered" evidence="1">
    <location>
        <begin position="307"/>
        <end position="326"/>
    </location>
</feature>
<evidence type="ECO:0000313" key="4">
    <source>
        <dbReference type="Proteomes" id="UP000801492"/>
    </source>
</evidence>
<feature type="domain" description="Mutator-like transposase" evidence="2">
    <location>
        <begin position="214"/>
        <end position="271"/>
    </location>
</feature>
<dbReference type="EMBL" id="VTPC01089669">
    <property type="protein sequence ID" value="KAF2885762.1"/>
    <property type="molecule type" value="Genomic_DNA"/>
</dbReference>